<name>A0A0L6VW43_9BASI</name>
<dbReference type="Proteomes" id="UP000037035">
    <property type="component" value="Unassembled WGS sequence"/>
</dbReference>
<sequence length="742" mass="84802">MAGNCDTNVFMALACKCFLRNKFDYLKHIVIMYWLLEAAAGRWVSSLQAWGRVEAGVAHLLRRKKRKLAFRGYLVGLPRSSVCFCGWVFERSTPHQIKALFLIPISHCRNIMNFTFKFFESHTAELNQLCGFCEASVIRVSRSFYSYSQCNHSMKKVYQGHKMVTIADMIYDHFKKKNKSLSVNHNIFIWILYILLEFKYNFKKNWMSKCCIKLVVELEINKIYNQLHPDFNLTCSVLQTNVAEVTNSDTETLVLGALISDVVAPVRRIFFPCLKKILFLFHHISVSLDRGKPQSSMPDKIYSNNMGMMHNWYEGVLKHHFQIWWGFNAKTNTPDSKISTNDDSNSDDLPDKNSTLTNTEKANLQPVSGSLFAKHLPLLALLNNLCSLIECTQFFESRLITEQATLLEDFPDQIIIIFTLASFLANLNFSTHNLLGKTFARCDDEVKEHNWLIQVCSLEKQAKWKKSQSSVRLHQIKTRLTPTCFITGKYRIQLVQRSPIAIEIKNGMPVPAKNPQNGVWWDCSGHQSCGFVIDIFRVPELEDGSTQVIIKTTDLVELRQVLILLQSYTCKINWRAVCIPRAVVGENKKPQSPEGLAHITPMINQSEIPSPTPHALMTLILRQIHPSIPGEIGDKKEVGQKSTPRIPPCQAHLLANLRSSLSINILPWLLSMKAISSSFSYTYFSSLPEVSNKSTSSSKLLLSLLSFPLSELYWLSSIRWVRSYLVVLCAQYFLLNFLSLIF</sequence>
<accession>A0A0L6VW43</accession>
<keyword evidence="3" id="KW-1185">Reference proteome</keyword>
<reference evidence="2 3" key="1">
    <citation type="submission" date="2015-08" db="EMBL/GenBank/DDBJ databases">
        <title>Next Generation Sequencing and Analysis of the Genome of Puccinia sorghi L Schw, the Causal Agent of Maize Common Rust.</title>
        <authorList>
            <person name="Rochi L."/>
            <person name="Burguener G."/>
            <person name="Darino M."/>
            <person name="Turjanski A."/>
            <person name="Kreff E."/>
            <person name="Dieguez M.J."/>
            <person name="Sacco F."/>
        </authorList>
    </citation>
    <scope>NUCLEOTIDE SEQUENCE [LARGE SCALE GENOMIC DNA]</scope>
    <source>
        <strain evidence="2 3">RO10H11247</strain>
    </source>
</reference>
<dbReference type="AlphaFoldDB" id="A0A0L6VW43"/>
<comment type="caution">
    <text evidence="2">The sequence shown here is derived from an EMBL/GenBank/DDBJ whole genome shotgun (WGS) entry which is preliminary data.</text>
</comment>
<evidence type="ECO:0000313" key="2">
    <source>
        <dbReference type="EMBL" id="KNZ64485.1"/>
    </source>
</evidence>
<dbReference type="EMBL" id="LAVV01000255">
    <property type="protein sequence ID" value="KNZ64485.1"/>
    <property type="molecule type" value="Genomic_DNA"/>
</dbReference>
<organism evidence="2 3">
    <name type="scientific">Puccinia sorghi</name>
    <dbReference type="NCBI Taxonomy" id="27349"/>
    <lineage>
        <taxon>Eukaryota</taxon>
        <taxon>Fungi</taxon>
        <taxon>Dikarya</taxon>
        <taxon>Basidiomycota</taxon>
        <taxon>Pucciniomycotina</taxon>
        <taxon>Pucciniomycetes</taxon>
        <taxon>Pucciniales</taxon>
        <taxon>Pucciniaceae</taxon>
        <taxon>Puccinia</taxon>
    </lineage>
</organism>
<evidence type="ECO:0000256" key="1">
    <source>
        <dbReference type="SAM" id="MobiDB-lite"/>
    </source>
</evidence>
<evidence type="ECO:0000313" key="3">
    <source>
        <dbReference type="Proteomes" id="UP000037035"/>
    </source>
</evidence>
<feature type="region of interest" description="Disordered" evidence="1">
    <location>
        <begin position="336"/>
        <end position="360"/>
    </location>
</feature>
<gene>
    <name evidence="2" type="ORF">VP01_1022g1</name>
</gene>
<protein>
    <submittedName>
        <fullName evidence="2">Uncharacterized protein</fullName>
    </submittedName>
</protein>
<proteinExistence type="predicted"/>
<dbReference type="VEuPathDB" id="FungiDB:VP01_1022g1"/>